<dbReference type="GO" id="GO:0006895">
    <property type="term" value="P:Golgi to endosome transport"/>
    <property type="evidence" value="ECO:0007669"/>
    <property type="project" value="InterPro"/>
</dbReference>
<feature type="domain" description="DOP1-like TPR" evidence="10">
    <location>
        <begin position="1301"/>
        <end position="1668"/>
    </location>
</feature>
<dbReference type="GO" id="GO:0005829">
    <property type="term" value="C:cytosol"/>
    <property type="evidence" value="ECO:0007669"/>
    <property type="project" value="GOC"/>
</dbReference>
<feature type="domain" description="DOP1-like middle TPR" evidence="9">
    <location>
        <begin position="289"/>
        <end position="515"/>
    </location>
</feature>
<feature type="compositionally biased region" description="Basic and acidic residues" evidence="7">
    <location>
        <begin position="591"/>
        <end position="610"/>
    </location>
</feature>
<dbReference type="Pfam" id="PF24597">
    <property type="entry name" value="TPR_DOP1_M"/>
    <property type="match status" value="1"/>
</dbReference>
<dbReference type="InterPro" id="IPR056459">
    <property type="entry name" value="TPR_DOP1"/>
</dbReference>
<feature type="region of interest" description="Disordered" evidence="7">
    <location>
        <begin position="585"/>
        <end position="630"/>
    </location>
</feature>
<evidence type="ECO:0000256" key="1">
    <source>
        <dbReference type="ARBA" id="ARBA00004395"/>
    </source>
</evidence>
<feature type="domain" description="DOP1 N-terminal" evidence="8">
    <location>
        <begin position="3"/>
        <end position="251"/>
    </location>
</feature>
<evidence type="ECO:0000256" key="6">
    <source>
        <dbReference type="ARBA" id="ARBA00046326"/>
    </source>
</evidence>
<keyword evidence="5" id="KW-0472">Membrane</keyword>
<feature type="region of interest" description="Disordered" evidence="7">
    <location>
        <begin position="1179"/>
        <end position="1216"/>
    </location>
</feature>
<gene>
    <name evidence="11" type="ORF">LSH36_220g03006</name>
</gene>
<dbReference type="InterPro" id="IPR007249">
    <property type="entry name" value="DOP1_N"/>
</dbReference>
<evidence type="ECO:0000256" key="4">
    <source>
        <dbReference type="ARBA" id="ARBA00023034"/>
    </source>
</evidence>
<keyword evidence="3" id="KW-0653">Protein transport</keyword>
<feature type="compositionally biased region" description="Basic and acidic residues" evidence="7">
    <location>
        <begin position="1192"/>
        <end position="1208"/>
    </location>
</feature>
<evidence type="ECO:0000256" key="7">
    <source>
        <dbReference type="SAM" id="MobiDB-lite"/>
    </source>
</evidence>
<dbReference type="Proteomes" id="UP001208570">
    <property type="component" value="Unassembled WGS sequence"/>
</dbReference>
<dbReference type="EMBL" id="JAODUP010000220">
    <property type="protein sequence ID" value="KAK2156159.1"/>
    <property type="molecule type" value="Genomic_DNA"/>
</dbReference>
<reference evidence="11" key="1">
    <citation type="journal article" date="2023" name="Mol. Biol. Evol.">
        <title>Third-Generation Sequencing Reveals the Adaptive Role of the Epigenome in Three Deep-Sea Polychaetes.</title>
        <authorList>
            <person name="Perez M."/>
            <person name="Aroh O."/>
            <person name="Sun Y."/>
            <person name="Lan Y."/>
            <person name="Juniper S.K."/>
            <person name="Young C.R."/>
            <person name="Angers B."/>
            <person name="Qian P.Y."/>
        </authorList>
    </citation>
    <scope>NUCLEOTIDE SEQUENCE</scope>
    <source>
        <strain evidence="11">P08H-3</strain>
    </source>
</reference>
<evidence type="ECO:0000259" key="8">
    <source>
        <dbReference type="Pfam" id="PF04118"/>
    </source>
</evidence>
<dbReference type="PANTHER" id="PTHR14042:SF24">
    <property type="entry name" value="PROTEIN DOPEY-1 HOMOLOG"/>
    <property type="match status" value="1"/>
</dbReference>
<dbReference type="GO" id="GO:0005802">
    <property type="term" value="C:trans-Golgi network"/>
    <property type="evidence" value="ECO:0007669"/>
    <property type="project" value="TreeGrafter"/>
</dbReference>
<comment type="similarity">
    <text evidence="6">Belongs to the DOP1 family.</text>
</comment>
<evidence type="ECO:0000313" key="12">
    <source>
        <dbReference type="Proteomes" id="UP001208570"/>
    </source>
</evidence>
<dbReference type="GO" id="GO:0000139">
    <property type="term" value="C:Golgi membrane"/>
    <property type="evidence" value="ECO:0007669"/>
    <property type="project" value="UniProtKB-SubCell"/>
</dbReference>
<name>A0AAD9N6Q7_9ANNE</name>
<comment type="caution">
    <text evidence="11">The sequence shown here is derived from an EMBL/GenBank/DDBJ whole genome shotgun (WGS) entry which is preliminary data.</text>
</comment>
<accession>A0AAD9N6Q7</accession>
<dbReference type="InterPro" id="IPR040314">
    <property type="entry name" value="DOP1"/>
</dbReference>
<sequence>MVLSNHVKYPVIPKRVIIGKRLAQCLHPALPSGVHLKALETYDIIFKCIGTSRLAADLFTYSAGLFPLLAYAAMNVKPTLLQLYETHFVQLGKHIKPALTGLLLGLLPGLEEGSEYFDRTAHVLDDFCEAADSVYFYGCLWECILSNPVVRLPGINYVLRRYNRRQTMEDQLHLMGSNIDLLIESLCVSVQDTSVLVQRSALDLLLIGFPMHNGQLTRPDMLKVITAAIKVVLRRDMSLNRRLYGWLLGTDSTGNPIYLTTVSHGDTPKHGHERKESISTQSSEFDLDYFNTYTKELLIVAVKNCIDEKRPTDFYGQEHTANLRPFRILISLLDKPEIGSSILEEILLEIFRYMYKECMAVTTPEITPDEDGPSALKLTALCSQVRHKKREQKAVKEDKSVTMEIIKTANLLFGAFEPYYIWDFIGRMFEKTCTNCENTRTNTLGEGEMSLHEICNLVGFLLDKISLETYLEIQTEHLPELLRQITLSLMAHCDQLADSELTVSLKLCSKLLGKVLPSINPVGASDIDSSQHGSPWKRHLFFQSEADDGLSESDVFISADSDSIETKDNACTTLDDNSLQLSRQLSSSSSKLDENENRAEDIVNRGRSETGDSILTDKSQSTCAETMSKSEDTESFNDFVQYGDGSSNVTPIKVLFSPNKIQQKLVSADRNTSTLMQTCVSCFQNLFARLVGCRIVKDADLPTSLLQQLLQLPELSDRSMKNTRHNSQTDEPNNRGLKKVKVGELSADACEAFSRACQLLIDFSSFPMYCTNYHKVLQSSFKADVSFPEWLQYLLTCACFVDHFKIQSSAISTVLDLISITQSVIEESECKVGQGDEIREDERPRSTSEGTISVVIIPSITPQHLQYINEKTYFYKILAVNLWEYLDDETPECHIRSVELLYQLHQLTPDPWICEDIIGNTMISNSKTLRIAACKRFTTLWHLLRDKILGLCSGGKSVRMFERSMFVMLDSLQSDTHPCRAIAQTWMTHTIQRGDIARLLEPILLILLHPDTARISIQHVNIHQPKHLSLSSDSDNQSENSETKIYAISSEGGNVIYHVSNSGRPVSKQISEELYSFALTSISDGTPGTETAHHNVETEMHFEKVNPSDLKLRINPFGSQHSLDRIIFDGLDIPGLMPSASTTRGRIGSDGSQRHFPDLQKIRRLDAETCKKEGIFFDDNELSEEETEERDEAFAKEKLNEEKDRTADEDVDPESSEDIIRSILEEMLDQIVQPDSELLPSSDETTRKKSSNGSTTSRDSENTNSNTDAIEGEISDIDKGEEVEHCAAKGNQYQDDPTNVHPLHNHILLYTQKYDSQRVLYALSCLKSIIGANPHLVTCSLSTTSLSNANTPHLAQLQNLLIRHRRSVFGKNFFSEVPGDMQGAFRGAMLLEILISICLYYIRSYYPNLMMSKMTEAELNDNKEVQMLSCEILMMLLSEMINLAKESGRGFSTYISDLLTRCKVQKALLHCVLASVFNARIRDGIQDVNNFTEVLISFNEENMDANTNEAFQIKLLNLLLVVIVLEDQIHKSRSDDFSSLLPVDWERIRLNFQQPLSALRFVQSRPIIYQRMLLSAILSALKQQHLTNMHHHWVSMVTSAMPYFQKVLSHVVVTVVNQLCENFELLAPLYEQGDLYKSSGYQPSRVPPDHLVTMLEAMTTMCHYCLLDGTQQDALVAQQIPGSSNTAITDTATTGHLFTNLISVFNPYGTNREASPTKDATPDISPIIEARRHLLNILPRILASLSDVWKVVKVSEQKILPNGKDRSSWAMGQPKAIRKHILEFLSPISKHHGVNLMASVAIVWNDRRHRNSHFSKRLDSLSQCYSNCFNSESQNSSSEERVFLNRTVGTNMPPSRLHLVLPQAGDDQLLLVDLISSIKMLPTDTLIQMVKSVLKQPPAPSADKNKKRTPVEVSLLQFFFSYVQRTPGSQLLDSWPSLLSLLKDGLQLTLTPPGVFLLLVDQQSSVNQPTNQEQATFLSPFVITVNRSCDL</sequence>
<evidence type="ECO:0000256" key="5">
    <source>
        <dbReference type="ARBA" id="ARBA00023136"/>
    </source>
</evidence>
<evidence type="ECO:0000256" key="2">
    <source>
        <dbReference type="ARBA" id="ARBA00022448"/>
    </source>
</evidence>
<evidence type="ECO:0000259" key="10">
    <source>
        <dbReference type="Pfam" id="PF24601"/>
    </source>
</evidence>
<keyword evidence="4" id="KW-0333">Golgi apparatus</keyword>
<evidence type="ECO:0000259" key="9">
    <source>
        <dbReference type="Pfam" id="PF24597"/>
    </source>
</evidence>
<evidence type="ECO:0000256" key="3">
    <source>
        <dbReference type="ARBA" id="ARBA00022927"/>
    </source>
</evidence>
<comment type="subcellular location">
    <subcellularLocation>
        <location evidence="1">Golgi apparatus membrane</location>
        <topology evidence="1">Peripheral membrane protein</topology>
    </subcellularLocation>
</comment>
<dbReference type="PANTHER" id="PTHR14042">
    <property type="entry name" value="DOPEY-RELATED"/>
    <property type="match status" value="1"/>
</dbReference>
<protein>
    <submittedName>
        <fullName evidence="11">Uncharacterized protein</fullName>
    </submittedName>
</protein>
<organism evidence="11 12">
    <name type="scientific">Paralvinella palmiformis</name>
    <dbReference type="NCBI Taxonomy" id="53620"/>
    <lineage>
        <taxon>Eukaryota</taxon>
        <taxon>Metazoa</taxon>
        <taxon>Spiralia</taxon>
        <taxon>Lophotrochozoa</taxon>
        <taxon>Annelida</taxon>
        <taxon>Polychaeta</taxon>
        <taxon>Sedentaria</taxon>
        <taxon>Canalipalpata</taxon>
        <taxon>Terebellida</taxon>
        <taxon>Terebelliformia</taxon>
        <taxon>Alvinellidae</taxon>
        <taxon>Paralvinella</taxon>
    </lineage>
</organism>
<feature type="compositionally biased region" description="Polar residues" evidence="7">
    <location>
        <begin position="1251"/>
        <end position="1268"/>
    </location>
</feature>
<feature type="region of interest" description="Disordered" evidence="7">
    <location>
        <begin position="1231"/>
        <end position="1271"/>
    </location>
</feature>
<dbReference type="GO" id="GO:0005768">
    <property type="term" value="C:endosome"/>
    <property type="evidence" value="ECO:0007669"/>
    <property type="project" value="TreeGrafter"/>
</dbReference>
<feature type="region of interest" description="Disordered" evidence="7">
    <location>
        <begin position="717"/>
        <end position="737"/>
    </location>
</feature>
<keyword evidence="2" id="KW-0813">Transport</keyword>
<feature type="compositionally biased region" description="Acidic residues" evidence="7">
    <location>
        <begin position="1179"/>
        <end position="1191"/>
    </location>
</feature>
<proteinExistence type="inferred from homology"/>
<dbReference type="GO" id="GO:0015031">
    <property type="term" value="P:protein transport"/>
    <property type="evidence" value="ECO:0007669"/>
    <property type="project" value="UniProtKB-KW"/>
</dbReference>
<keyword evidence="12" id="KW-1185">Reference proteome</keyword>
<evidence type="ECO:0000313" key="11">
    <source>
        <dbReference type="EMBL" id="KAK2156159.1"/>
    </source>
</evidence>
<feature type="compositionally biased region" description="Polar residues" evidence="7">
    <location>
        <begin position="611"/>
        <end position="627"/>
    </location>
</feature>
<dbReference type="Pfam" id="PF04118">
    <property type="entry name" value="Dopey_N"/>
    <property type="match status" value="1"/>
</dbReference>
<dbReference type="Pfam" id="PF24601">
    <property type="entry name" value="TPR_DOP1"/>
    <property type="match status" value="1"/>
</dbReference>
<dbReference type="InterPro" id="IPR056458">
    <property type="entry name" value="TPR_DOP1_M"/>
</dbReference>